<dbReference type="GO" id="GO:0043565">
    <property type="term" value="F:sequence-specific DNA binding"/>
    <property type="evidence" value="ECO:0007669"/>
    <property type="project" value="InterPro"/>
</dbReference>
<dbReference type="PANTHER" id="PTHR43280:SF28">
    <property type="entry name" value="HTH-TYPE TRANSCRIPTIONAL ACTIVATOR RHAS"/>
    <property type="match status" value="1"/>
</dbReference>
<organism evidence="5 6">
    <name type="scientific">Flammeovirga agarivorans</name>
    <dbReference type="NCBI Taxonomy" id="2726742"/>
    <lineage>
        <taxon>Bacteria</taxon>
        <taxon>Pseudomonadati</taxon>
        <taxon>Bacteroidota</taxon>
        <taxon>Cytophagia</taxon>
        <taxon>Cytophagales</taxon>
        <taxon>Flammeovirgaceae</taxon>
        <taxon>Flammeovirga</taxon>
    </lineage>
</organism>
<sequence length="130" mass="15113">MKYNKKIKKSKRTTLSVIEEVDEMMISKIESIIDKHLSDSTFSVSEIEKQIGVSRPVLLSQFKRVKGTTLVNYIKLERLKKASLLLINTNKNISEVAYQVGFSDPKYFSRAFRIEYGETPTEYRKIKRNS</sequence>
<evidence type="ECO:0000256" key="2">
    <source>
        <dbReference type="ARBA" id="ARBA00023125"/>
    </source>
</evidence>
<reference evidence="5 6" key="1">
    <citation type="submission" date="2020-04" db="EMBL/GenBank/DDBJ databases">
        <title>Flammeovirga sp. SR4, a novel species isolated from seawater.</title>
        <authorList>
            <person name="Wang X."/>
        </authorList>
    </citation>
    <scope>NUCLEOTIDE SEQUENCE [LARGE SCALE GENOMIC DNA]</scope>
    <source>
        <strain evidence="5 6">SR4</strain>
    </source>
</reference>
<dbReference type="Gene3D" id="1.10.10.60">
    <property type="entry name" value="Homeodomain-like"/>
    <property type="match status" value="2"/>
</dbReference>
<keyword evidence="2" id="KW-0238">DNA-binding</keyword>
<comment type="caution">
    <text evidence="5">The sequence shown here is derived from an EMBL/GenBank/DDBJ whole genome shotgun (WGS) entry which is preliminary data.</text>
</comment>
<proteinExistence type="predicted"/>
<feature type="domain" description="HTH araC/xylS-type" evidence="4">
    <location>
        <begin position="27"/>
        <end position="126"/>
    </location>
</feature>
<dbReference type="SUPFAM" id="SSF46689">
    <property type="entry name" value="Homeodomain-like"/>
    <property type="match status" value="1"/>
</dbReference>
<keyword evidence="6" id="KW-1185">Reference proteome</keyword>
<gene>
    <name evidence="5" type="ORF">HGP29_19525</name>
</gene>
<evidence type="ECO:0000259" key="4">
    <source>
        <dbReference type="PROSITE" id="PS01124"/>
    </source>
</evidence>
<dbReference type="GO" id="GO:0003700">
    <property type="term" value="F:DNA-binding transcription factor activity"/>
    <property type="evidence" value="ECO:0007669"/>
    <property type="project" value="InterPro"/>
</dbReference>
<dbReference type="InterPro" id="IPR018060">
    <property type="entry name" value="HTH_AraC"/>
</dbReference>
<name>A0A7X8SNC0_9BACT</name>
<dbReference type="InterPro" id="IPR009057">
    <property type="entry name" value="Homeodomain-like_sf"/>
</dbReference>
<dbReference type="PRINTS" id="PR00032">
    <property type="entry name" value="HTHARAC"/>
</dbReference>
<dbReference type="InterPro" id="IPR020449">
    <property type="entry name" value="Tscrpt_reg_AraC-type_HTH"/>
</dbReference>
<keyword evidence="1" id="KW-0805">Transcription regulation</keyword>
<accession>A0A7X8SNC0</accession>
<evidence type="ECO:0000313" key="6">
    <source>
        <dbReference type="Proteomes" id="UP000585050"/>
    </source>
</evidence>
<dbReference type="PROSITE" id="PS01124">
    <property type="entry name" value="HTH_ARAC_FAMILY_2"/>
    <property type="match status" value="1"/>
</dbReference>
<dbReference type="EMBL" id="JABAIL010000006">
    <property type="protein sequence ID" value="NLR93396.1"/>
    <property type="molecule type" value="Genomic_DNA"/>
</dbReference>
<protein>
    <submittedName>
        <fullName evidence="5">Helix-turn-helix transcriptional regulator</fullName>
    </submittedName>
</protein>
<evidence type="ECO:0000256" key="1">
    <source>
        <dbReference type="ARBA" id="ARBA00023015"/>
    </source>
</evidence>
<dbReference type="SMART" id="SM00342">
    <property type="entry name" value="HTH_ARAC"/>
    <property type="match status" value="1"/>
</dbReference>
<dbReference type="RefSeq" id="WP_168884107.1">
    <property type="nucleotide sequence ID" value="NZ_JABAIL010000006.1"/>
</dbReference>
<dbReference type="PANTHER" id="PTHR43280">
    <property type="entry name" value="ARAC-FAMILY TRANSCRIPTIONAL REGULATOR"/>
    <property type="match status" value="1"/>
</dbReference>
<evidence type="ECO:0000256" key="3">
    <source>
        <dbReference type="ARBA" id="ARBA00023163"/>
    </source>
</evidence>
<evidence type="ECO:0000313" key="5">
    <source>
        <dbReference type="EMBL" id="NLR93396.1"/>
    </source>
</evidence>
<dbReference type="Pfam" id="PF12833">
    <property type="entry name" value="HTH_18"/>
    <property type="match status" value="1"/>
</dbReference>
<dbReference type="Proteomes" id="UP000585050">
    <property type="component" value="Unassembled WGS sequence"/>
</dbReference>
<dbReference type="AlphaFoldDB" id="A0A7X8SNC0"/>
<keyword evidence="3" id="KW-0804">Transcription</keyword>